<feature type="compositionally biased region" description="Polar residues" evidence="2">
    <location>
        <begin position="1"/>
        <end position="10"/>
    </location>
</feature>
<evidence type="ECO:0000256" key="2">
    <source>
        <dbReference type="SAM" id="MobiDB-lite"/>
    </source>
</evidence>
<name>A0ABY0HC00_9PEZI</name>
<organism evidence="3 4">
    <name type="scientific">Monosporascus cannonballus</name>
    <dbReference type="NCBI Taxonomy" id="155416"/>
    <lineage>
        <taxon>Eukaryota</taxon>
        <taxon>Fungi</taxon>
        <taxon>Dikarya</taxon>
        <taxon>Ascomycota</taxon>
        <taxon>Pezizomycotina</taxon>
        <taxon>Sordariomycetes</taxon>
        <taxon>Xylariomycetidae</taxon>
        <taxon>Xylariales</taxon>
        <taxon>Xylariales incertae sedis</taxon>
        <taxon>Monosporascus</taxon>
    </lineage>
</organism>
<dbReference type="InterPro" id="IPR044152">
    <property type="entry name" value="YqjM-like"/>
</dbReference>
<dbReference type="PANTHER" id="PTHR43303">
    <property type="entry name" value="NADPH DEHYDROGENASE C23G7.10C-RELATED"/>
    <property type="match status" value="1"/>
</dbReference>
<dbReference type="SUPFAM" id="SSF51395">
    <property type="entry name" value="FMN-linked oxidoreductases"/>
    <property type="match status" value="1"/>
</dbReference>
<dbReference type="InterPro" id="IPR013785">
    <property type="entry name" value="Aldolase_TIM"/>
</dbReference>
<comment type="caution">
    <text evidence="3">The sequence shown here is derived from an EMBL/GenBank/DDBJ whole genome shotgun (WGS) entry which is preliminary data.</text>
</comment>
<protein>
    <recommendedName>
        <fullName evidence="5">NADH:flavin oxidoreductase/NADH oxidase N-terminal domain-containing protein</fullName>
    </recommendedName>
</protein>
<sequence length="273" mass="28801">MTDQTGSQADQAPVVRKPCSTEERLVNHPAPGVGSDLPTGTSVENPNLTGGIRCPTLPLSRTTGGYNLGPTARVFLFSPLKFNGITLRNRISSPQCARRPHPALQRDVEFAHSQGTKFGIQMGHAGRKPSTVAPWTDREEAARSHSPRAYSDLILVPTKATKEDIEKFKGEWMAAVIGTLKAGVDMGIKLAEALAELGIDGGHGSGQKVSAKPGYQGPYSDAIKKAVVGTKTSVAPIGEITPGVQAQAILDAGPADVVMVGRAFLKDPNLVLH</sequence>
<evidence type="ECO:0000313" key="3">
    <source>
        <dbReference type="EMBL" id="RYO89907.1"/>
    </source>
</evidence>
<dbReference type="Proteomes" id="UP000294003">
    <property type="component" value="Unassembled WGS sequence"/>
</dbReference>
<proteinExistence type="predicted"/>
<dbReference type="EMBL" id="QJNS01000065">
    <property type="protein sequence ID" value="RYO89907.1"/>
    <property type="molecule type" value="Genomic_DNA"/>
</dbReference>
<feature type="compositionally biased region" description="Polar residues" evidence="2">
    <location>
        <begin position="38"/>
        <end position="48"/>
    </location>
</feature>
<dbReference type="PANTHER" id="PTHR43303:SF4">
    <property type="entry name" value="NADPH DEHYDROGENASE C23G7.10C-RELATED"/>
    <property type="match status" value="1"/>
</dbReference>
<evidence type="ECO:0008006" key="5">
    <source>
        <dbReference type="Google" id="ProtNLM"/>
    </source>
</evidence>
<keyword evidence="4" id="KW-1185">Reference proteome</keyword>
<evidence type="ECO:0000313" key="4">
    <source>
        <dbReference type="Proteomes" id="UP000294003"/>
    </source>
</evidence>
<feature type="region of interest" description="Disordered" evidence="2">
    <location>
        <begin position="1"/>
        <end position="54"/>
    </location>
</feature>
<comment type="cofactor">
    <cofactor evidence="1">
        <name>FMN</name>
        <dbReference type="ChEBI" id="CHEBI:58210"/>
    </cofactor>
</comment>
<gene>
    <name evidence="3" type="ORF">DL762_002992</name>
</gene>
<accession>A0ABY0HC00</accession>
<reference evidence="3 4" key="1">
    <citation type="submission" date="2018-06" db="EMBL/GenBank/DDBJ databases">
        <title>Complete Genomes of Monosporascus.</title>
        <authorList>
            <person name="Robinson A.J."/>
            <person name="Natvig D.O."/>
        </authorList>
    </citation>
    <scope>NUCLEOTIDE SEQUENCE [LARGE SCALE GENOMIC DNA]</scope>
    <source>
        <strain evidence="3 4">CBS 609.92</strain>
    </source>
</reference>
<evidence type="ECO:0000256" key="1">
    <source>
        <dbReference type="ARBA" id="ARBA00001917"/>
    </source>
</evidence>
<dbReference type="Gene3D" id="3.20.20.70">
    <property type="entry name" value="Aldolase class I"/>
    <property type="match status" value="2"/>
</dbReference>